<dbReference type="EMBL" id="QFQB01000014">
    <property type="protein sequence ID" value="PZQ47373.1"/>
    <property type="molecule type" value="Genomic_DNA"/>
</dbReference>
<dbReference type="InterPro" id="IPR015424">
    <property type="entry name" value="PyrdxlP-dep_Trfase"/>
</dbReference>
<dbReference type="PANTHER" id="PTHR11986:SF79">
    <property type="entry name" value="ACETYLORNITHINE AMINOTRANSFERASE, MITOCHONDRIAL"/>
    <property type="match status" value="1"/>
</dbReference>
<dbReference type="PIRSF" id="PIRSF000521">
    <property type="entry name" value="Transaminase_4ab_Lys_Orn"/>
    <property type="match status" value="1"/>
</dbReference>
<dbReference type="PANTHER" id="PTHR11986">
    <property type="entry name" value="AMINOTRANSFERASE CLASS III"/>
    <property type="match status" value="1"/>
</dbReference>
<evidence type="ECO:0000256" key="3">
    <source>
        <dbReference type="ARBA" id="ARBA00022679"/>
    </source>
</evidence>
<keyword evidence="4 5" id="KW-0663">Pyridoxal phosphate</keyword>
<organism evidence="6 7">
    <name type="scientific">Micavibrio aeruginosavorus</name>
    <dbReference type="NCBI Taxonomy" id="349221"/>
    <lineage>
        <taxon>Bacteria</taxon>
        <taxon>Pseudomonadati</taxon>
        <taxon>Bdellovibrionota</taxon>
        <taxon>Bdellovibrionia</taxon>
        <taxon>Bdellovibrionales</taxon>
        <taxon>Pseudobdellovibrionaceae</taxon>
        <taxon>Micavibrio</taxon>
    </lineage>
</organism>
<evidence type="ECO:0000256" key="4">
    <source>
        <dbReference type="ARBA" id="ARBA00022898"/>
    </source>
</evidence>
<dbReference type="FunFam" id="3.40.640.10:FF:000004">
    <property type="entry name" value="Acetylornithine aminotransferase"/>
    <property type="match status" value="1"/>
</dbReference>
<dbReference type="InterPro" id="IPR015421">
    <property type="entry name" value="PyrdxlP-dep_Trfase_major"/>
</dbReference>
<comment type="caution">
    <text evidence="6">The sequence shown here is derived from an EMBL/GenBank/DDBJ whole genome shotgun (WGS) entry which is preliminary data.</text>
</comment>
<dbReference type="InterPro" id="IPR015422">
    <property type="entry name" value="PyrdxlP-dep_Trfase_small"/>
</dbReference>
<evidence type="ECO:0000256" key="2">
    <source>
        <dbReference type="ARBA" id="ARBA00022576"/>
    </source>
</evidence>
<evidence type="ECO:0000313" key="7">
    <source>
        <dbReference type="Proteomes" id="UP000249417"/>
    </source>
</evidence>
<dbReference type="Gene3D" id="3.40.640.10">
    <property type="entry name" value="Type I PLP-dependent aspartate aminotransferase-like (Major domain)"/>
    <property type="match status" value="1"/>
</dbReference>
<dbReference type="PROSITE" id="PS00600">
    <property type="entry name" value="AA_TRANSFER_CLASS_3"/>
    <property type="match status" value="1"/>
</dbReference>
<dbReference type="InterPro" id="IPR049704">
    <property type="entry name" value="Aminotrans_3_PPA_site"/>
</dbReference>
<dbReference type="Proteomes" id="UP000249417">
    <property type="component" value="Unassembled WGS sequence"/>
</dbReference>
<sequence>MADTQFLDRANEILINVYGFWPVQFAKGKGVYIYDTDGKKYLDFGAGIAVNTLGYAHPAYTKALKKQIDTLHMGLCYVADENRMEAAETMLAISEFEQVFFCSTGAESVEGALKTARKWATETKGPQAYEFIYMKNSFHGRTMGALSVIGQQHYRDGYEPLLSGTKMATFNDLESVKALISREKTAAVIVEPVMGEGGIVAGTQEFIEGLRALCDEHDVALIFDEVQCGMGRIGTLFAYEHYDVVPDLICMAKGLGAGFPVGAFMGKKKFTKHITAGSHGSTYGGNPLATKAVTTVVKELIKPGFLENVDKVGQVLKDGLEEIARDSNKISNIRGLGLMIAADYHGGAVKDFIK</sequence>
<name>A0A2W5PY20_9BACT</name>
<dbReference type="Pfam" id="PF00202">
    <property type="entry name" value="Aminotran_3"/>
    <property type="match status" value="1"/>
</dbReference>
<dbReference type="InterPro" id="IPR005814">
    <property type="entry name" value="Aminotrans_3"/>
</dbReference>
<dbReference type="AlphaFoldDB" id="A0A2W5PY20"/>
<proteinExistence type="inferred from homology"/>
<reference evidence="6 7" key="1">
    <citation type="submission" date="2017-08" db="EMBL/GenBank/DDBJ databases">
        <title>Infants hospitalized years apart are colonized by the same room-sourced microbial strains.</title>
        <authorList>
            <person name="Brooks B."/>
            <person name="Olm M.R."/>
            <person name="Firek B.A."/>
            <person name="Baker R."/>
            <person name="Thomas B.C."/>
            <person name="Morowitz M.J."/>
            <person name="Banfield J.F."/>
        </authorList>
    </citation>
    <scope>NUCLEOTIDE SEQUENCE [LARGE SCALE GENOMIC DNA]</scope>
    <source>
        <strain evidence="6">S2_005_002_R2_29</strain>
    </source>
</reference>
<comment type="cofactor">
    <cofactor evidence="1">
        <name>pyridoxal 5'-phosphate</name>
        <dbReference type="ChEBI" id="CHEBI:597326"/>
    </cofactor>
</comment>
<accession>A0A2W5PY20</accession>
<evidence type="ECO:0000256" key="1">
    <source>
        <dbReference type="ARBA" id="ARBA00001933"/>
    </source>
</evidence>
<evidence type="ECO:0000313" key="6">
    <source>
        <dbReference type="EMBL" id="PZQ47373.1"/>
    </source>
</evidence>
<dbReference type="GO" id="GO:0030170">
    <property type="term" value="F:pyridoxal phosphate binding"/>
    <property type="evidence" value="ECO:0007669"/>
    <property type="project" value="InterPro"/>
</dbReference>
<dbReference type="NCBIfam" id="NF002325">
    <property type="entry name" value="PRK01278.1"/>
    <property type="match status" value="1"/>
</dbReference>
<keyword evidence="2 6" id="KW-0032">Aminotransferase</keyword>
<gene>
    <name evidence="6" type="ORF">DI551_03510</name>
</gene>
<dbReference type="GO" id="GO:0042802">
    <property type="term" value="F:identical protein binding"/>
    <property type="evidence" value="ECO:0007669"/>
    <property type="project" value="TreeGrafter"/>
</dbReference>
<dbReference type="GO" id="GO:0008483">
    <property type="term" value="F:transaminase activity"/>
    <property type="evidence" value="ECO:0007669"/>
    <property type="project" value="UniProtKB-KW"/>
</dbReference>
<evidence type="ECO:0000256" key="5">
    <source>
        <dbReference type="RuleBase" id="RU003560"/>
    </source>
</evidence>
<dbReference type="CDD" id="cd00610">
    <property type="entry name" value="OAT_like"/>
    <property type="match status" value="1"/>
</dbReference>
<keyword evidence="3 6" id="KW-0808">Transferase</keyword>
<dbReference type="Gene3D" id="3.90.1150.10">
    <property type="entry name" value="Aspartate Aminotransferase, domain 1"/>
    <property type="match status" value="1"/>
</dbReference>
<dbReference type="InterPro" id="IPR050103">
    <property type="entry name" value="Class-III_PLP-dep_AT"/>
</dbReference>
<protein>
    <submittedName>
        <fullName evidence="6">Aspartate aminotransferase family protein</fullName>
    </submittedName>
</protein>
<dbReference type="SUPFAM" id="SSF53383">
    <property type="entry name" value="PLP-dependent transferases"/>
    <property type="match status" value="1"/>
</dbReference>
<comment type="similarity">
    <text evidence="5">Belongs to the class-III pyridoxal-phosphate-dependent aminotransferase family.</text>
</comment>